<comment type="similarity">
    <text evidence="1">Belongs to the cycloisomerase 2 family.</text>
</comment>
<dbReference type="Gene3D" id="2.130.10.10">
    <property type="entry name" value="YVTN repeat-like/Quinoprotein amine dehydrogenase"/>
    <property type="match status" value="1"/>
</dbReference>
<dbReference type="EMBL" id="JACCCW010000001">
    <property type="protein sequence ID" value="NYF79314.1"/>
    <property type="molecule type" value="Genomic_DNA"/>
</dbReference>
<proteinExistence type="inferred from homology"/>
<gene>
    <name evidence="4" type="ORF">HDF17_001601</name>
</gene>
<keyword evidence="5" id="KW-1185">Reference proteome</keyword>
<keyword evidence="2" id="KW-0119">Carbohydrate metabolism</keyword>
<dbReference type="EC" id="3.1.1.31" evidence="4"/>
<dbReference type="Pfam" id="PF10282">
    <property type="entry name" value="Lactonase"/>
    <property type="match status" value="1"/>
</dbReference>
<dbReference type="GO" id="GO:0017057">
    <property type="term" value="F:6-phosphogluconolactonase activity"/>
    <property type="evidence" value="ECO:0007669"/>
    <property type="project" value="UniProtKB-EC"/>
</dbReference>
<dbReference type="GO" id="GO:0006006">
    <property type="term" value="P:glucose metabolic process"/>
    <property type="evidence" value="ECO:0007669"/>
    <property type="project" value="UniProtKB-KW"/>
</dbReference>
<evidence type="ECO:0000313" key="5">
    <source>
        <dbReference type="Proteomes" id="UP000589520"/>
    </source>
</evidence>
<evidence type="ECO:0000313" key="4">
    <source>
        <dbReference type="EMBL" id="NYF79314.1"/>
    </source>
</evidence>
<dbReference type="InterPro" id="IPR011048">
    <property type="entry name" value="Haem_d1_sf"/>
</dbReference>
<dbReference type="PANTHER" id="PTHR30344:SF1">
    <property type="entry name" value="6-PHOSPHOGLUCONOLACTONASE"/>
    <property type="match status" value="1"/>
</dbReference>
<name>A0A7Y9TGB4_9BACT</name>
<protein>
    <submittedName>
        <fullName evidence="4">6-phosphogluconolactonase</fullName>
        <ecNumber evidence="4">3.1.1.31</ecNumber>
    </submittedName>
</protein>
<dbReference type="InterPro" id="IPR015943">
    <property type="entry name" value="WD40/YVTN_repeat-like_dom_sf"/>
</dbReference>
<accession>A0A7Y9TGB4</accession>
<dbReference type="Proteomes" id="UP000589520">
    <property type="component" value="Unassembled WGS sequence"/>
</dbReference>
<sequence length="382" mass="40617">MNSMWTRRSFLSLSAATVVAASLPAEAAPKDNFVYMGCTAHGPGDGIHVARWHAETGTLSDLRVAFAAASPGFLAISKRPGPRFLFSGHQTAPKVGGLSSFRIEASGDLHPLNTITAPNADFVHLALDHTERCLIAPNYGSGTVLSCKVGSDGRLSDFVSKIQLTGHGPIASRQTAPHAHGVAISPDNRFVLINDLGTDRIMIYKLNAATAELTPNDPPYFTAAPGSGPRHLTFHPNGRWAYSINELDSTITQMHWSAKTGALTAVSSVPTLPPGGDVVNNRAGEVVIDASGRLLYGCNRGAVEELLTFAIGSEGRLTLLGRTPLDGKEARHFTLSPDEKYLLVAKQFSDQVSIFARDRKTGTLTQTSARYSVPGASCVLFG</sequence>
<evidence type="ECO:0000256" key="1">
    <source>
        <dbReference type="ARBA" id="ARBA00005564"/>
    </source>
</evidence>
<keyword evidence="4" id="KW-0378">Hydrolase</keyword>
<dbReference type="InterPro" id="IPR050282">
    <property type="entry name" value="Cycloisomerase_2"/>
</dbReference>
<evidence type="ECO:0000256" key="3">
    <source>
        <dbReference type="SAM" id="SignalP"/>
    </source>
</evidence>
<keyword evidence="2" id="KW-0313">Glucose metabolism</keyword>
<keyword evidence="3" id="KW-0732">Signal</keyword>
<dbReference type="PANTHER" id="PTHR30344">
    <property type="entry name" value="6-PHOSPHOGLUCONOLACTONASE-RELATED"/>
    <property type="match status" value="1"/>
</dbReference>
<feature type="chain" id="PRO_5031207362" evidence="3">
    <location>
        <begin position="28"/>
        <end position="382"/>
    </location>
</feature>
<dbReference type="RefSeq" id="WP_179489476.1">
    <property type="nucleotide sequence ID" value="NZ_JACCCW010000001.1"/>
</dbReference>
<organism evidence="4 5">
    <name type="scientific">Granulicella arctica</name>
    <dbReference type="NCBI Taxonomy" id="940613"/>
    <lineage>
        <taxon>Bacteria</taxon>
        <taxon>Pseudomonadati</taxon>
        <taxon>Acidobacteriota</taxon>
        <taxon>Terriglobia</taxon>
        <taxon>Terriglobales</taxon>
        <taxon>Acidobacteriaceae</taxon>
        <taxon>Granulicella</taxon>
    </lineage>
</organism>
<comment type="caution">
    <text evidence="4">The sequence shown here is derived from an EMBL/GenBank/DDBJ whole genome shotgun (WGS) entry which is preliminary data.</text>
</comment>
<feature type="signal peptide" evidence="3">
    <location>
        <begin position="1"/>
        <end position="27"/>
    </location>
</feature>
<dbReference type="PROSITE" id="PS51318">
    <property type="entry name" value="TAT"/>
    <property type="match status" value="1"/>
</dbReference>
<dbReference type="AlphaFoldDB" id="A0A7Y9TGB4"/>
<dbReference type="InterPro" id="IPR006311">
    <property type="entry name" value="TAT_signal"/>
</dbReference>
<dbReference type="InterPro" id="IPR019405">
    <property type="entry name" value="Lactonase_7-beta_prop"/>
</dbReference>
<evidence type="ECO:0000256" key="2">
    <source>
        <dbReference type="ARBA" id="ARBA00022526"/>
    </source>
</evidence>
<reference evidence="4 5" key="1">
    <citation type="submission" date="2020-07" db="EMBL/GenBank/DDBJ databases">
        <title>Genomic Encyclopedia of Type Strains, Phase IV (KMG-V): Genome sequencing to study the core and pangenomes of soil and plant-associated prokaryotes.</title>
        <authorList>
            <person name="Whitman W."/>
        </authorList>
    </citation>
    <scope>NUCLEOTIDE SEQUENCE [LARGE SCALE GENOMIC DNA]</scope>
    <source>
        <strain evidence="4 5">X4EP2</strain>
    </source>
</reference>
<dbReference type="SUPFAM" id="SSF51004">
    <property type="entry name" value="C-terminal (heme d1) domain of cytochrome cd1-nitrite reductase"/>
    <property type="match status" value="1"/>
</dbReference>